<dbReference type="SUPFAM" id="SSF52374">
    <property type="entry name" value="Nucleotidylyl transferase"/>
    <property type="match status" value="1"/>
</dbReference>
<dbReference type="PANTHER" id="PTHR21342:SF0">
    <property type="entry name" value="BIFUNCTIONAL NMN ADENYLYLTRANSFERASE_NUDIX HYDROLASE"/>
    <property type="match status" value="1"/>
</dbReference>
<dbReference type="GO" id="GO:0009435">
    <property type="term" value="P:NAD+ biosynthetic process"/>
    <property type="evidence" value="ECO:0007669"/>
    <property type="project" value="InterPro"/>
</dbReference>
<dbReference type="Gene3D" id="3.40.50.620">
    <property type="entry name" value="HUPs"/>
    <property type="match status" value="1"/>
</dbReference>
<dbReference type="Pfam" id="PF01467">
    <property type="entry name" value="CTP_transf_like"/>
    <property type="match status" value="1"/>
</dbReference>
<dbReference type="HAMAP" id="MF_00243">
    <property type="entry name" value="NMN_adenylyltr"/>
    <property type="match status" value="1"/>
</dbReference>
<gene>
    <name evidence="5" type="ORF">S01H4_38350</name>
</gene>
<evidence type="ECO:0000256" key="1">
    <source>
        <dbReference type="ARBA" id="ARBA00010124"/>
    </source>
</evidence>
<sequence length="180" mass="21047">RKIFKKDIALFLGRFQPLHHGHIYMLNKILKTYKTIKIGVGSSQLSKTKINPFTYEERINFITSALNKRAITSQRFRIYPIPDIFNASEWVNHVITIVGNFDTIFANSDWVRQLFQNEGYIVGEKIEIFKKKYNASNVRKLISKNDRNWTALVPKEVTHLIKDYNGIERIKILFNTVNSA</sequence>
<dbReference type="GO" id="GO:0000309">
    <property type="term" value="F:nicotinamide-nucleotide adenylyltransferase activity"/>
    <property type="evidence" value="ECO:0007669"/>
    <property type="project" value="InterPro"/>
</dbReference>
<dbReference type="InterPro" id="IPR004821">
    <property type="entry name" value="Cyt_trans-like"/>
</dbReference>
<keyword evidence="3" id="KW-0548">Nucleotidyltransferase</keyword>
<proteinExistence type="inferred from homology"/>
<dbReference type="NCBIfam" id="TIGR00125">
    <property type="entry name" value="cyt_tran_rel"/>
    <property type="match status" value="1"/>
</dbReference>
<dbReference type="EMBL" id="BART01020676">
    <property type="protein sequence ID" value="GAH05159.1"/>
    <property type="molecule type" value="Genomic_DNA"/>
</dbReference>
<protein>
    <recommendedName>
        <fullName evidence="4">Cytidyltransferase-like domain-containing protein</fullName>
    </recommendedName>
</protein>
<organism evidence="5">
    <name type="scientific">marine sediment metagenome</name>
    <dbReference type="NCBI Taxonomy" id="412755"/>
    <lineage>
        <taxon>unclassified sequences</taxon>
        <taxon>metagenomes</taxon>
        <taxon>ecological metagenomes</taxon>
    </lineage>
</organism>
<feature type="domain" description="Cytidyltransferase-like" evidence="4">
    <location>
        <begin position="10"/>
        <end position="116"/>
    </location>
</feature>
<accession>X1DJG5</accession>
<comment type="caution">
    <text evidence="5">The sequence shown here is derived from an EMBL/GenBank/DDBJ whole genome shotgun (WGS) entry which is preliminary data.</text>
</comment>
<evidence type="ECO:0000259" key="4">
    <source>
        <dbReference type="Pfam" id="PF01467"/>
    </source>
</evidence>
<dbReference type="InterPro" id="IPR014729">
    <property type="entry name" value="Rossmann-like_a/b/a_fold"/>
</dbReference>
<evidence type="ECO:0000256" key="2">
    <source>
        <dbReference type="ARBA" id="ARBA00022679"/>
    </source>
</evidence>
<dbReference type="InterPro" id="IPR006418">
    <property type="entry name" value="NMN_Atrans_arc"/>
</dbReference>
<comment type="similarity">
    <text evidence="1">Belongs to the archaeal NMN adenylyltransferase family.</text>
</comment>
<keyword evidence="2" id="KW-0808">Transferase</keyword>
<dbReference type="AlphaFoldDB" id="X1DJG5"/>
<name>X1DJG5_9ZZZZ</name>
<evidence type="ECO:0000313" key="5">
    <source>
        <dbReference type="EMBL" id="GAH05159.1"/>
    </source>
</evidence>
<dbReference type="GO" id="GO:0005737">
    <property type="term" value="C:cytoplasm"/>
    <property type="evidence" value="ECO:0007669"/>
    <property type="project" value="InterPro"/>
</dbReference>
<dbReference type="PANTHER" id="PTHR21342">
    <property type="entry name" value="PHOSPHOPANTETHEINE ADENYLYLTRANSFERASE"/>
    <property type="match status" value="1"/>
</dbReference>
<dbReference type="NCBIfam" id="NF002243">
    <property type="entry name" value="PRK01153.1"/>
    <property type="match status" value="1"/>
</dbReference>
<feature type="non-terminal residue" evidence="5">
    <location>
        <position position="1"/>
    </location>
</feature>
<evidence type="ECO:0000256" key="3">
    <source>
        <dbReference type="ARBA" id="ARBA00022695"/>
    </source>
</evidence>
<reference evidence="5" key="1">
    <citation type="journal article" date="2014" name="Front. Microbiol.">
        <title>High frequency of phylogenetically diverse reductive dehalogenase-homologous genes in deep subseafloor sedimentary metagenomes.</title>
        <authorList>
            <person name="Kawai M."/>
            <person name="Futagami T."/>
            <person name="Toyoda A."/>
            <person name="Takaki Y."/>
            <person name="Nishi S."/>
            <person name="Hori S."/>
            <person name="Arai W."/>
            <person name="Tsubouchi T."/>
            <person name="Morono Y."/>
            <person name="Uchiyama I."/>
            <person name="Ito T."/>
            <person name="Fujiyama A."/>
            <person name="Inagaki F."/>
            <person name="Takami H."/>
        </authorList>
    </citation>
    <scope>NUCLEOTIDE SEQUENCE</scope>
    <source>
        <strain evidence="5">Expedition CK06-06</strain>
    </source>
</reference>